<feature type="domain" description="CBS" evidence="4">
    <location>
        <begin position="69"/>
        <end position="125"/>
    </location>
</feature>
<evidence type="ECO:0000256" key="1">
    <source>
        <dbReference type="ARBA" id="ARBA00023122"/>
    </source>
</evidence>
<accession>A0AAP2RDA4</accession>
<dbReference type="InterPro" id="IPR003115">
    <property type="entry name" value="ParB_N"/>
</dbReference>
<dbReference type="SMART" id="SM00470">
    <property type="entry name" value="ParB"/>
    <property type="match status" value="1"/>
</dbReference>
<sequence length="279" mass="31121">MTDKLRVGDYMTGKVITVSPDDTVMDVIKLTRETGHDGFPVTRDGKVEGYISSLDMLLCESDELIKNVMSKNLIVAHPSMEINEVARVIFRLGVSKLPVVDDSGVLVGIITNSDVIRSQIERADPQKVWKLKKTLETLHNISITVTRGEVDINDLKPTQSKVFADELEGRIYELKKGLAEPIIVIRKPSNVLILADGHHRVVAAKRIGVKKIDAYILELSKEIPLGMERSARDAGLKTLDDIEILDYAKHPLIEITERLMMRESKGSLEEIEKKSVESG</sequence>
<dbReference type="PROSITE" id="PS51371">
    <property type="entry name" value="CBS"/>
    <property type="match status" value="2"/>
</dbReference>
<gene>
    <name evidence="5" type="ORF">CUJ83_09000</name>
</gene>
<keyword evidence="2" id="KW-0028">Amino-acid biosynthesis</keyword>
<keyword evidence="1 3" id="KW-0129">CBS domain</keyword>
<evidence type="ECO:0000313" key="5">
    <source>
        <dbReference type="EMBL" id="MCD1295134.1"/>
    </source>
</evidence>
<evidence type="ECO:0000259" key="4">
    <source>
        <dbReference type="PROSITE" id="PS51371"/>
    </source>
</evidence>
<name>A0AAP2RDA4_9EURY</name>
<dbReference type="CDD" id="cd04610">
    <property type="entry name" value="CBS_pair_ParBc_assoc"/>
    <property type="match status" value="1"/>
</dbReference>
<dbReference type="Proteomes" id="UP001320159">
    <property type="component" value="Unassembled WGS sequence"/>
</dbReference>
<evidence type="ECO:0000256" key="3">
    <source>
        <dbReference type="PROSITE-ProRule" id="PRU00703"/>
    </source>
</evidence>
<reference evidence="5 6" key="1">
    <citation type="submission" date="2017-11" db="EMBL/GenBank/DDBJ databases">
        <title>Isolation and Characterization of Family Methanocellaceae Species from Potential Methane Hydrate Area Offshore Southwestern Taiwan.</title>
        <authorList>
            <person name="Zhang W.-L."/>
            <person name="Chen W.-C."/>
            <person name="Lai M.-C."/>
            <person name="Chen S.-C."/>
        </authorList>
    </citation>
    <scope>NUCLEOTIDE SEQUENCE [LARGE SCALE GENOMIC DNA]</scope>
    <source>
        <strain evidence="5 6">CWC-04</strain>
    </source>
</reference>
<keyword evidence="6" id="KW-1185">Reference proteome</keyword>
<dbReference type="Gene3D" id="3.90.1530.10">
    <property type="entry name" value="Conserved hypothetical protein from pyrococcus furiosus pfu- 392566-001, ParB domain"/>
    <property type="match status" value="1"/>
</dbReference>
<dbReference type="GO" id="GO:0009086">
    <property type="term" value="P:methionine biosynthetic process"/>
    <property type="evidence" value="ECO:0007669"/>
    <property type="project" value="UniProtKB-KW"/>
</dbReference>
<dbReference type="PANTHER" id="PTHR43080">
    <property type="entry name" value="CBS DOMAIN-CONTAINING PROTEIN CBSX3, MITOCHONDRIAL"/>
    <property type="match status" value="1"/>
</dbReference>
<dbReference type="RefSeq" id="WP_230741984.1">
    <property type="nucleotide sequence ID" value="NZ_PGCK01000007.1"/>
</dbReference>
<dbReference type="InterPro" id="IPR051257">
    <property type="entry name" value="Diverse_CBS-Domain"/>
</dbReference>
<dbReference type="SUPFAM" id="SSF110849">
    <property type="entry name" value="ParB/Sulfiredoxin"/>
    <property type="match status" value="1"/>
</dbReference>
<protein>
    <recommendedName>
        <fullName evidence="4">CBS domain-containing protein</fullName>
    </recommendedName>
</protein>
<dbReference type="AlphaFoldDB" id="A0AAP2RDA4"/>
<dbReference type="EMBL" id="PGCK01000007">
    <property type="protein sequence ID" value="MCD1295134.1"/>
    <property type="molecule type" value="Genomic_DNA"/>
</dbReference>
<dbReference type="SMART" id="SM00116">
    <property type="entry name" value="CBS"/>
    <property type="match status" value="2"/>
</dbReference>
<dbReference type="InterPro" id="IPR046342">
    <property type="entry name" value="CBS_dom_sf"/>
</dbReference>
<dbReference type="InterPro" id="IPR016427">
    <property type="entry name" value="UCP004699_CBS/ParB"/>
</dbReference>
<comment type="caution">
    <text evidence="5">The sequence shown here is derived from an EMBL/GenBank/DDBJ whole genome shotgun (WGS) entry which is preliminary data.</text>
</comment>
<organism evidence="5 6">
    <name type="scientific">Methanooceanicella nereidis</name>
    <dbReference type="NCBI Taxonomy" id="2052831"/>
    <lineage>
        <taxon>Archaea</taxon>
        <taxon>Methanobacteriati</taxon>
        <taxon>Methanobacteriota</taxon>
        <taxon>Stenosarchaea group</taxon>
        <taxon>Methanomicrobia</taxon>
        <taxon>Methanocellales</taxon>
        <taxon>Methanocellaceae</taxon>
        <taxon>Methanooceanicella</taxon>
    </lineage>
</organism>
<dbReference type="PANTHER" id="PTHR43080:SF2">
    <property type="entry name" value="CBS DOMAIN-CONTAINING PROTEIN"/>
    <property type="match status" value="1"/>
</dbReference>
<feature type="domain" description="CBS" evidence="4">
    <location>
        <begin position="11"/>
        <end position="67"/>
    </location>
</feature>
<dbReference type="Pfam" id="PF00571">
    <property type="entry name" value="CBS"/>
    <property type="match status" value="2"/>
</dbReference>
<evidence type="ECO:0000256" key="2">
    <source>
        <dbReference type="ARBA" id="ARBA00023167"/>
    </source>
</evidence>
<dbReference type="PIRSF" id="PIRSF004699">
    <property type="entry name" value="UCP004699_CBS_ParB"/>
    <property type="match status" value="1"/>
</dbReference>
<dbReference type="InterPro" id="IPR036086">
    <property type="entry name" value="ParB/Sulfiredoxin_sf"/>
</dbReference>
<evidence type="ECO:0000313" key="6">
    <source>
        <dbReference type="Proteomes" id="UP001320159"/>
    </source>
</evidence>
<proteinExistence type="predicted"/>
<dbReference type="InterPro" id="IPR000644">
    <property type="entry name" value="CBS_dom"/>
</dbReference>
<dbReference type="Gene3D" id="3.10.580.10">
    <property type="entry name" value="CBS-domain"/>
    <property type="match status" value="2"/>
</dbReference>
<keyword evidence="2" id="KW-0486">Methionine biosynthesis</keyword>
<dbReference type="SUPFAM" id="SSF54631">
    <property type="entry name" value="CBS-domain pair"/>
    <property type="match status" value="1"/>
</dbReference>